<feature type="transmembrane region" description="Helical" evidence="9">
    <location>
        <begin position="165"/>
        <end position="182"/>
    </location>
</feature>
<dbReference type="SUPFAM" id="SSF56317">
    <property type="entry name" value="Carbon-nitrogen hydrolase"/>
    <property type="match status" value="1"/>
</dbReference>
<keyword evidence="5 9" id="KW-0812">Transmembrane</keyword>
<dbReference type="OrthoDB" id="9804277at2"/>
<accession>A0A6N7PFK3</accession>
<evidence type="ECO:0000256" key="6">
    <source>
        <dbReference type="ARBA" id="ARBA00022989"/>
    </source>
</evidence>
<dbReference type="AlphaFoldDB" id="A0A6N7PFK3"/>
<evidence type="ECO:0000256" key="5">
    <source>
        <dbReference type="ARBA" id="ARBA00022692"/>
    </source>
</evidence>
<keyword evidence="12" id="KW-1185">Reference proteome</keyword>
<comment type="function">
    <text evidence="9">Catalyzes the phospholipid dependent N-acylation of the N-terminal cysteine of apolipoprotein, the last step in lipoprotein maturation.</text>
</comment>
<dbReference type="Pfam" id="PF00795">
    <property type="entry name" value="CN_hydrolase"/>
    <property type="match status" value="1"/>
</dbReference>
<keyword evidence="11" id="KW-0449">Lipoprotein</keyword>
<sequence length="484" mass="53254">MDIWPLSLVALVPLIVALRGQPVRRAAGLGWMAGFTMTMTGFYWLLDMLKVFSGFPTPLCILFMAILCAYQGGRIALAGWLYGRAEARGWPAPLVFALAFAASELVFPLLFPWYYGASVHNAPVLMQVADLGGPILVGLVLVCANLALAEILLAWRRREKADNRIVAIGIAVPLLAAGYGFLRVRTIGQVMAEAKKVRIGIVQGNMDLFVRKNAYHVYVGRTKELAKSKEVDLVVWSEGAVPSPRAVTEATYKEEIQRGLTKQLGIPTIVGSVLRTPPAERGGRMTYFNTALMADEDGKILGRYDKQYLLAFGEYLPFGDVFPVLYKWSPNSGRFTPGTSLDSLPWGEHKIGALICYEDILPSFVQKLVKHGDPDLLVNLTNDAWFGDSTEPWIHLALAKLRAVEHRRFLVRATNSGVSAIVDATGRVVVHGGTFKEETIIGDGRFMRAWTLYSAIGDIPWYLTTAAIVAMGIWSRPKRVAKAA</sequence>
<dbReference type="PROSITE" id="PS50263">
    <property type="entry name" value="CN_HYDROLASE"/>
    <property type="match status" value="1"/>
</dbReference>
<feature type="transmembrane region" description="Helical" evidence="9">
    <location>
        <begin position="42"/>
        <end position="70"/>
    </location>
</feature>
<dbReference type="PANTHER" id="PTHR38686:SF1">
    <property type="entry name" value="APOLIPOPROTEIN N-ACYLTRANSFERASE"/>
    <property type="match status" value="1"/>
</dbReference>
<proteinExistence type="inferred from homology"/>
<dbReference type="GO" id="GO:0005886">
    <property type="term" value="C:plasma membrane"/>
    <property type="evidence" value="ECO:0007669"/>
    <property type="project" value="UniProtKB-SubCell"/>
</dbReference>
<reference evidence="11 12" key="1">
    <citation type="submission" date="2019-10" db="EMBL/GenBank/DDBJ databases">
        <title>A soil myxobacterium in the family Polyangiaceae.</title>
        <authorList>
            <person name="Li Y."/>
            <person name="Wang J."/>
        </authorList>
    </citation>
    <scope>NUCLEOTIDE SEQUENCE [LARGE SCALE GENOMIC DNA]</scope>
    <source>
        <strain evidence="11 12">DSM 14734</strain>
    </source>
</reference>
<keyword evidence="6 9" id="KW-1133">Transmembrane helix</keyword>
<keyword evidence="4 9" id="KW-0808">Transferase</keyword>
<organism evidence="11 12">
    <name type="scientific">Polyangium spumosum</name>
    <dbReference type="NCBI Taxonomy" id="889282"/>
    <lineage>
        <taxon>Bacteria</taxon>
        <taxon>Pseudomonadati</taxon>
        <taxon>Myxococcota</taxon>
        <taxon>Polyangia</taxon>
        <taxon>Polyangiales</taxon>
        <taxon>Polyangiaceae</taxon>
        <taxon>Polyangium</taxon>
    </lineage>
</organism>
<evidence type="ECO:0000313" key="11">
    <source>
        <dbReference type="EMBL" id="MRG90788.1"/>
    </source>
</evidence>
<keyword evidence="8 9" id="KW-0012">Acyltransferase</keyword>
<evidence type="ECO:0000259" key="10">
    <source>
        <dbReference type="PROSITE" id="PS50263"/>
    </source>
</evidence>
<dbReference type="InterPro" id="IPR003010">
    <property type="entry name" value="C-N_Hydrolase"/>
</dbReference>
<evidence type="ECO:0000313" key="12">
    <source>
        <dbReference type="Proteomes" id="UP000440224"/>
    </source>
</evidence>
<evidence type="ECO:0000256" key="3">
    <source>
        <dbReference type="ARBA" id="ARBA00022475"/>
    </source>
</evidence>
<dbReference type="PANTHER" id="PTHR38686">
    <property type="entry name" value="APOLIPOPROTEIN N-ACYLTRANSFERASE"/>
    <property type="match status" value="1"/>
</dbReference>
<evidence type="ECO:0000256" key="1">
    <source>
        <dbReference type="ARBA" id="ARBA00004651"/>
    </source>
</evidence>
<dbReference type="InterPro" id="IPR004563">
    <property type="entry name" value="Apolipo_AcylTrfase"/>
</dbReference>
<keyword evidence="7 9" id="KW-0472">Membrane</keyword>
<gene>
    <name evidence="9 11" type="primary">lnt</name>
    <name evidence="11" type="ORF">GF068_02440</name>
</gene>
<dbReference type="EMBL" id="WJIE01000001">
    <property type="protein sequence ID" value="MRG90788.1"/>
    <property type="molecule type" value="Genomic_DNA"/>
</dbReference>
<dbReference type="EC" id="2.3.1.269" evidence="9"/>
<evidence type="ECO:0000256" key="2">
    <source>
        <dbReference type="ARBA" id="ARBA00010065"/>
    </source>
</evidence>
<comment type="caution">
    <text evidence="11">The sequence shown here is derived from an EMBL/GenBank/DDBJ whole genome shotgun (WGS) entry which is preliminary data.</text>
</comment>
<comment type="catalytic activity">
    <reaction evidence="9">
        <text>N-terminal S-1,2-diacyl-sn-glyceryl-L-cysteinyl-[lipoprotein] + a glycerophospholipid = N-acyl-S-1,2-diacyl-sn-glyceryl-L-cysteinyl-[lipoprotein] + a 2-acyl-sn-glycero-3-phospholipid + H(+)</text>
        <dbReference type="Rhea" id="RHEA:48228"/>
        <dbReference type="Rhea" id="RHEA-COMP:14681"/>
        <dbReference type="Rhea" id="RHEA-COMP:14684"/>
        <dbReference type="ChEBI" id="CHEBI:15378"/>
        <dbReference type="ChEBI" id="CHEBI:136912"/>
        <dbReference type="ChEBI" id="CHEBI:140656"/>
        <dbReference type="ChEBI" id="CHEBI:140657"/>
        <dbReference type="ChEBI" id="CHEBI:140660"/>
        <dbReference type="EC" id="2.3.1.269"/>
    </reaction>
</comment>
<dbReference type="GO" id="GO:0042158">
    <property type="term" value="P:lipoprotein biosynthetic process"/>
    <property type="evidence" value="ECO:0007669"/>
    <property type="project" value="UniProtKB-UniRule"/>
</dbReference>
<dbReference type="GO" id="GO:0016410">
    <property type="term" value="F:N-acyltransferase activity"/>
    <property type="evidence" value="ECO:0007669"/>
    <property type="project" value="UniProtKB-UniRule"/>
</dbReference>
<dbReference type="HAMAP" id="MF_01148">
    <property type="entry name" value="Lnt"/>
    <property type="match status" value="1"/>
</dbReference>
<evidence type="ECO:0000256" key="9">
    <source>
        <dbReference type="HAMAP-Rule" id="MF_01148"/>
    </source>
</evidence>
<dbReference type="UniPathway" id="UPA00666"/>
<dbReference type="Pfam" id="PF20154">
    <property type="entry name" value="LNT_N"/>
    <property type="match status" value="1"/>
</dbReference>
<feature type="transmembrane region" description="Helical" evidence="9">
    <location>
        <begin position="90"/>
        <end position="115"/>
    </location>
</feature>
<comment type="pathway">
    <text evidence="9">Protein modification; lipoprotein biosynthesis (N-acyl transfer).</text>
</comment>
<feature type="domain" description="CN hydrolase" evidence="10">
    <location>
        <begin position="197"/>
        <end position="446"/>
    </location>
</feature>
<keyword evidence="3 9" id="KW-1003">Cell membrane</keyword>
<dbReference type="InterPro" id="IPR045378">
    <property type="entry name" value="LNT_N"/>
</dbReference>
<dbReference type="Proteomes" id="UP000440224">
    <property type="component" value="Unassembled WGS sequence"/>
</dbReference>
<dbReference type="CDD" id="cd07571">
    <property type="entry name" value="ALP_N-acyl_transferase"/>
    <property type="match status" value="1"/>
</dbReference>
<dbReference type="InterPro" id="IPR036526">
    <property type="entry name" value="C-N_Hydrolase_sf"/>
</dbReference>
<comment type="caution">
    <text evidence="9">Lacks conserved residue(s) required for the propagation of feature annotation.</text>
</comment>
<evidence type="ECO:0000256" key="4">
    <source>
        <dbReference type="ARBA" id="ARBA00022679"/>
    </source>
</evidence>
<comment type="similarity">
    <text evidence="2 9">Belongs to the CN hydrolase family. Apolipoprotein N-acyltransferase subfamily.</text>
</comment>
<evidence type="ECO:0000256" key="7">
    <source>
        <dbReference type="ARBA" id="ARBA00023136"/>
    </source>
</evidence>
<comment type="subcellular location">
    <subcellularLocation>
        <location evidence="1 9">Cell membrane</location>
        <topology evidence="1 9">Multi-pass membrane protein</topology>
    </subcellularLocation>
</comment>
<dbReference type="Gene3D" id="3.60.110.10">
    <property type="entry name" value="Carbon-nitrogen hydrolase"/>
    <property type="match status" value="1"/>
</dbReference>
<name>A0A6N7PFK3_9BACT</name>
<feature type="transmembrane region" description="Helical" evidence="9">
    <location>
        <begin position="135"/>
        <end position="153"/>
    </location>
</feature>
<protein>
    <recommendedName>
        <fullName evidence="9">Apolipoprotein N-acyltransferase</fullName>
        <shortName evidence="9">ALP N-acyltransferase</shortName>
        <ecNumber evidence="9">2.3.1.269</ecNumber>
    </recommendedName>
</protein>
<dbReference type="NCBIfam" id="TIGR00546">
    <property type="entry name" value="lnt"/>
    <property type="match status" value="1"/>
</dbReference>
<evidence type="ECO:0000256" key="8">
    <source>
        <dbReference type="ARBA" id="ARBA00023315"/>
    </source>
</evidence>